<evidence type="ECO:0000313" key="2">
    <source>
        <dbReference type="EMBL" id="SLN18852.1"/>
    </source>
</evidence>
<dbReference type="Pfam" id="PF18029">
    <property type="entry name" value="Glyoxalase_6"/>
    <property type="match status" value="1"/>
</dbReference>
<dbReference type="RefSeq" id="WP_085821170.1">
    <property type="nucleotide sequence ID" value="NZ_FWFP01000002.1"/>
</dbReference>
<dbReference type="AlphaFoldDB" id="A0A1X6YEW2"/>
<proteinExistence type="predicted"/>
<dbReference type="SUPFAM" id="SSF54593">
    <property type="entry name" value="Glyoxalase/Bleomycin resistance protein/Dihydroxybiphenyl dioxygenase"/>
    <property type="match status" value="1"/>
</dbReference>
<evidence type="ECO:0000259" key="1">
    <source>
        <dbReference type="PROSITE" id="PS51819"/>
    </source>
</evidence>
<reference evidence="3" key="1">
    <citation type="submission" date="2017-03" db="EMBL/GenBank/DDBJ databases">
        <authorList>
            <person name="Rodrigo-Torres L."/>
            <person name="Arahal R.D."/>
            <person name="Lucena T."/>
        </authorList>
    </citation>
    <scope>NUCLEOTIDE SEQUENCE [LARGE SCALE GENOMIC DNA]</scope>
    <source>
        <strain evidence="3">CECT 8411</strain>
    </source>
</reference>
<sequence>MEKVNGIGGVFFRAHDPKALSAWYEEHLGVNYYDPAPWKQREGYTVFAPFAQDTEYFGRSEQQWMINFRVDDLTVMIAQLKAAGISVETRAEWDSEVGKFARIHDPEGNPIELWQPNQ</sequence>
<name>A0A1X6YEW2_9RHOB</name>
<dbReference type="InterPro" id="IPR052164">
    <property type="entry name" value="Anthracycline_SecMetBiosynth"/>
</dbReference>
<dbReference type="PANTHER" id="PTHR33993:SF5">
    <property type="entry name" value="GLYOXALASE"/>
    <property type="match status" value="1"/>
</dbReference>
<dbReference type="PANTHER" id="PTHR33993">
    <property type="entry name" value="GLYOXALASE-RELATED"/>
    <property type="match status" value="1"/>
</dbReference>
<dbReference type="InterPro" id="IPR041581">
    <property type="entry name" value="Glyoxalase_6"/>
</dbReference>
<accession>A0A1X6YEW2</accession>
<keyword evidence="3" id="KW-1185">Reference proteome</keyword>
<organism evidence="2 3">
    <name type="scientific">Ruegeria meonggei</name>
    <dbReference type="NCBI Taxonomy" id="1446476"/>
    <lineage>
        <taxon>Bacteria</taxon>
        <taxon>Pseudomonadati</taxon>
        <taxon>Pseudomonadota</taxon>
        <taxon>Alphaproteobacteria</taxon>
        <taxon>Rhodobacterales</taxon>
        <taxon>Roseobacteraceae</taxon>
        <taxon>Ruegeria</taxon>
    </lineage>
</organism>
<dbReference type="InterPro" id="IPR029068">
    <property type="entry name" value="Glyas_Bleomycin-R_OHBP_Dase"/>
</dbReference>
<evidence type="ECO:0000313" key="3">
    <source>
        <dbReference type="Proteomes" id="UP000193778"/>
    </source>
</evidence>
<dbReference type="Gene3D" id="3.10.180.10">
    <property type="entry name" value="2,3-Dihydroxybiphenyl 1,2-Dioxygenase, domain 1"/>
    <property type="match status" value="1"/>
</dbReference>
<dbReference type="Proteomes" id="UP000193778">
    <property type="component" value="Unassembled WGS sequence"/>
</dbReference>
<dbReference type="OrthoDB" id="9799428at2"/>
<dbReference type="EMBL" id="FWFP01000002">
    <property type="protein sequence ID" value="SLN18852.1"/>
    <property type="molecule type" value="Genomic_DNA"/>
</dbReference>
<feature type="domain" description="VOC" evidence="1">
    <location>
        <begin position="6"/>
        <end position="116"/>
    </location>
</feature>
<dbReference type="InterPro" id="IPR037523">
    <property type="entry name" value="VOC_core"/>
</dbReference>
<gene>
    <name evidence="2" type="ORF">RUM8411_00613</name>
</gene>
<protein>
    <submittedName>
        <fullName evidence="2">Glyoxalase-like domain protein</fullName>
    </submittedName>
</protein>
<dbReference type="PROSITE" id="PS51819">
    <property type="entry name" value="VOC"/>
    <property type="match status" value="1"/>
</dbReference>